<dbReference type="RefSeq" id="WP_145244150.1">
    <property type="nucleotide sequence ID" value="NZ_CP036273.1"/>
</dbReference>
<accession>A0A517Y2F5</accession>
<protein>
    <recommendedName>
        <fullName evidence="5">SPOR domain-containing protein</fullName>
    </recommendedName>
</protein>
<gene>
    <name evidence="3" type="ORF">ETAA1_59580</name>
</gene>
<dbReference type="AlphaFoldDB" id="A0A517Y2F5"/>
<dbReference type="EMBL" id="CP036273">
    <property type="protein sequence ID" value="QDU23947.1"/>
    <property type="molecule type" value="Genomic_DNA"/>
</dbReference>
<feature type="coiled-coil region" evidence="1">
    <location>
        <begin position="166"/>
        <end position="200"/>
    </location>
</feature>
<feature type="signal peptide" evidence="2">
    <location>
        <begin position="1"/>
        <end position="24"/>
    </location>
</feature>
<keyword evidence="4" id="KW-1185">Reference proteome</keyword>
<evidence type="ECO:0008006" key="5">
    <source>
        <dbReference type="Google" id="ProtNLM"/>
    </source>
</evidence>
<evidence type="ECO:0000256" key="1">
    <source>
        <dbReference type="SAM" id="Coils"/>
    </source>
</evidence>
<evidence type="ECO:0000313" key="3">
    <source>
        <dbReference type="EMBL" id="QDU23947.1"/>
    </source>
</evidence>
<sequence precursor="true">MLRKLVLGLGAAGLFGSAAVAQFAADRVGTPAAPKAAPPVGGYVPPVGGFTPAPAPPGFTPAPAPPGFTPAPKLAPTTPPGAPPILTPTPTAAPAEPLNIPTALPADHPWLLRPEHGPFVILVRSYSRPARPSAADPGLTARQLAEGLADEIRRLPQTKGLGVYLYEHISEERKAEAQALADARRKAAEFATRVNDFRQKAELNSMTFLDPEHTLRYKSFNYRDQIGVVVGGYRTEDEAVRALAKVKAWPMPSDTRLLDGGAIAKQGSDGKATIEKTFLSPYGQAMVVANPTIPRQLPAPGTVSQLDPFIVRLNEGRPYNLLRATKTWTLGVKAFNAPVRVQTRDEESVGIRLFATPKGGDAMAAGAEAAEQMAKGLREMKRQDGTPLGLEAFVLHHRNGSMVTVGQFDGPTDPALHTTRRLLMGMRFQAADPRAAENASHYLHESIVPIQIPKP</sequence>
<organism evidence="3 4">
    <name type="scientific">Urbifossiella limnaea</name>
    <dbReference type="NCBI Taxonomy" id="2528023"/>
    <lineage>
        <taxon>Bacteria</taxon>
        <taxon>Pseudomonadati</taxon>
        <taxon>Planctomycetota</taxon>
        <taxon>Planctomycetia</taxon>
        <taxon>Gemmatales</taxon>
        <taxon>Gemmataceae</taxon>
        <taxon>Urbifossiella</taxon>
    </lineage>
</organism>
<feature type="chain" id="PRO_5021979544" description="SPOR domain-containing protein" evidence="2">
    <location>
        <begin position="25"/>
        <end position="455"/>
    </location>
</feature>
<name>A0A517Y2F5_9BACT</name>
<proteinExistence type="predicted"/>
<dbReference type="OrthoDB" id="248327at2"/>
<evidence type="ECO:0000256" key="2">
    <source>
        <dbReference type="SAM" id="SignalP"/>
    </source>
</evidence>
<dbReference type="KEGG" id="uli:ETAA1_59580"/>
<keyword evidence="2" id="KW-0732">Signal</keyword>
<evidence type="ECO:0000313" key="4">
    <source>
        <dbReference type="Proteomes" id="UP000319576"/>
    </source>
</evidence>
<keyword evidence="1" id="KW-0175">Coiled coil</keyword>
<reference evidence="3 4" key="1">
    <citation type="submission" date="2019-02" db="EMBL/GenBank/DDBJ databases">
        <title>Deep-cultivation of Planctomycetes and their phenomic and genomic characterization uncovers novel biology.</title>
        <authorList>
            <person name="Wiegand S."/>
            <person name="Jogler M."/>
            <person name="Boedeker C."/>
            <person name="Pinto D."/>
            <person name="Vollmers J."/>
            <person name="Rivas-Marin E."/>
            <person name="Kohn T."/>
            <person name="Peeters S.H."/>
            <person name="Heuer A."/>
            <person name="Rast P."/>
            <person name="Oberbeckmann S."/>
            <person name="Bunk B."/>
            <person name="Jeske O."/>
            <person name="Meyerdierks A."/>
            <person name="Storesund J.E."/>
            <person name="Kallscheuer N."/>
            <person name="Luecker S."/>
            <person name="Lage O.M."/>
            <person name="Pohl T."/>
            <person name="Merkel B.J."/>
            <person name="Hornburger P."/>
            <person name="Mueller R.-W."/>
            <person name="Bruemmer F."/>
            <person name="Labrenz M."/>
            <person name="Spormann A.M."/>
            <person name="Op den Camp H."/>
            <person name="Overmann J."/>
            <person name="Amann R."/>
            <person name="Jetten M.S.M."/>
            <person name="Mascher T."/>
            <person name="Medema M.H."/>
            <person name="Devos D.P."/>
            <person name="Kaster A.-K."/>
            <person name="Ovreas L."/>
            <person name="Rohde M."/>
            <person name="Galperin M.Y."/>
            <person name="Jogler C."/>
        </authorList>
    </citation>
    <scope>NUCLEOTIDE SEQUENCE [LARGE SCALE GENOMIC DNA]</scope>
    <source>
        <strain evidence="3 4">ETA_A1</strain>
    </source>
</reference>
<dbReference type="Proteomes" id="UP000319576">
    <property type="component" value="Chromosome"/>
</dbReference>